<dbReference type="Proteomes" id="UP000012960">
    <property type="component" value="Unplaced"/>
</dbReference>
<dbReference type="InParanoid" id="A0A804L003"/>
<protein>
    <submittedName>
        <fullName evidence="1">(wild Malaysian banana) hypothetical protein</fullName>
    </submittedName>
</protein>
<proteinExistence type="predicted"/>
<dbReference type="EMBL" id="HG996476">
    <property type="protein sequence ID" value="CAG1854497.1"/>
    <property type="molecule type" value="Genomic_DNA"/>
</dbReference>
<evidence type="ECO:0000313" key="3">
    <source>
        <dbReference type="Proteomes" id="UP000012960"/>
    </source>
</evidence>
<reference evidence="1" key="1">
    <citation type="submission" date="2021-03" db="EMBL/GenBank/DDBJ databases">
        <authorList>
            <consortium name="Genoscope - CEA"/>
            <person name="William W."/>
        </authorList>
    </citation>
    <scope>NUCLEOTIDE SEQUENCE</scope>
    <source>
        <strain evidence="1">Doubled-haploid Pahang</strain>
    </source>
</reference>
<name>A0A804L003_MUSAM</name>
<evidence type="ECO:0000313" key="2">
    <source>
        <dbReference type="EnsemblPlants" id="Ma10_p24750.1"/>
    </source>
</evidence>
<dbReference type="EnsemblPlants" id="Ma10_t24750.1">
    <property type="protein sequence ID" value="Ma10_p24750.1"/>
    <property type="gene ID" value="Ma10_g24750"/>
</dbReference>
<evidence type="ECO:0000313" key="1">
    <source>
        <dbReference type="EMBL" id="CAG1854497.1"/>
    </source>
</evidence>
<keyword evidence="3" id="KW-1185">Reference proteome</keyword>
<accession>A0A804L003</accession>
<reference evidence="2" key="2">
    <citation type="submission" date="2021-05" db="UniProtKB">
        <authorList>
            <consortium name="EnsemblPlants"/>
        </authorList>
    </citation>
    <scope>IDENTIFICATION</scope>
    <source>
        <strain evidence="2">subsp. malaccensis</strain>
    </source>
</reference>
<gene>
    <name evidence="1" type="ORF">GSMUA_327230.1</name>
</gene>
<organism evidence="2 3">
    <name type="scientific">Musa acuminata subsp. malaccensis</name>
    <name type="common">Wild banana</name>
    <name type="synonym">Musa malaccensis</name>
    <dbReference type="NCBI Taxonomy" id="214687"/>
    <lineage>
        <taxon>Eukaryota</taxon>
        <taxon>Viridiplantae</taxon>
        <taxon>Streptophyta</taxon>
        <taxon>Embryophyta</taxon>
        <taxon>Tracheophyta</taxon>
        <taxon>Spermatophyta</taxon>
        <taxon>Magnoliopsida</taxon>
        <taxon>Liliopsida</taxon>
        <taxon>Zingiberales</taxon>
        <taxon>Musaceae</taxon>
        <taxon>Musa</taxon>
    </lineage>
</organism>
<sequence length="63" mass="7448">MVKEVKNYDSGSPRPFRVWGRGDSRLRRFGVRLPHRRGGRRSRSSGMLVYLYPFVLPPQCQRK</sequence>
<dbReference type="Gramene" id="Ma10_t24750.1">
    <property type="protein sequence ID" value="Ma10_p24750.1"/>
    <property type="gene ID" value="Ma10_g24750"/>
</dbReference>
<dbReference type="AlphaFoldDB" id="A0A804L003"/>